<dbReference type="InterPro" id="IPR042100">
    <property type="entry name" value="Bug_dom1"/>
</dbReference>
<evidence type="ECO:0000256" key="2">
    <source>
        <dbReference type="SAM" id="Phobius"/>
    </source>
</evidence>
<dbReference type="CDD" id="cd07012">
    <property type="entry name" value="PBP2_Bug_TTT"/>
    <property type="match status" value="1"/>
</dbReference>
<keyword evidence="4" id="KW-1185">Reference proteome</keyword>
<evidence type="ECO:0000313" key="4">
    <source>
        <dbReference type="Proteomes" id="UP000006462"/>
    </source>
</evidence>
<evidence type="ECO:0008006" key="5">
    <source>
        <dbReference type="Google" id="ProtNLM"/>
    </source>
</evidence>
<keyword evidence="2" id="KW-0472">Membrane</keyword>
<dbReference type="Proteomes" id="UP000006462">
    <property type="component" value="Unassembled WGS sequence"/>
</dbReference>
<gene>
    <name evidence="3" type="ORF">HMPREF7215_1853</name>
</gene>
<keyword evidence="2" id="KW-1133">Transmembrane helix</keyword>
<evidence type="ECO:0000256" key="1">
    <source>
        <dbReference type="ARBA" id="ARBA00006987"/>
    </source>
</evidence>
<dbReference type="Pfam" id="PF03401">
    <property type="entry name" value="TctC"/>
    <property type="match status" value="1"/>
</dbReference>
<protein>
    <recommendedName>
        <fullName evidence="5">Tripartite tricarboxylate transporter substrate binding protein</fullName>
    </recommendedName>
</protein>
<name>A0ABP2HTY7_9BACT</name>
<dbReference type="SUPFAM" id="SSF53850">
    <property type="entry name" value="Periplasmic binding protein-like II"/>
    <property type="match status" value="1"/>
</dbReference>
<dbReference type="PANTHER" id="PTHR42928:SF5">
    <property type="entry name" value="BLR1237 PROTEIN"/>
    <property type="match status" value="1"/>
</dbReference>
<keyword evidence="2" id="KW-0812">Transmembrane</keyword>
<evidence type="ECO:0000313" key="3">
    <source>
        <dbReference type="EMBL" id="EFB90793.1"/>
    </source>
</evidence>
<dbReference type="Gene3D" id="3.40.190.10">
    <property type="entry name" value="Periplasmic binding protein-like II"/>
    <property type="match status" value="1"/>
</dbReference>
<organism evidence="3 4">
    <name type="scientific">Pyramidobacter piscolens W5455</name>
    <dbReference type="NCBI Taxonomy" id="352165"/>
    <lineage>
        <taxon>Bacteria</taxon>
        <taxon>Thermotogati</taxon>
        <taxon>Synergistota</taxon>
        <taxon>Synergistia</taxon>
        <taxon>Synergistales</taxon>
        <taxon>Dethiosulfovibrionaceae</taxon>
        <taxon>Pyramidobacter</taxon>
    </lineage>
</organism>
<comment type="caution">
    <text evidence="3">The sequence shown here is derived from an EMBL/GenBank/DDBJ whole genome shotgun (WGS) entry which is preliminary data.</text>
</comment>
<dbReference type="EMBL" id="ADFP01000063">
    <property type="protein sequence ID" value="EFB90793.1"/>
    <property type="molecule type" value="Genomic_DNA"/>
</dbReference>
<dbReference type="PANTHER" id="PTHR42928">
    <property type="entry name" value="TRICARBOXYLATE-BINDING PROTEIN"/>
    <property type="match status" value="1"/>
</dbReference>
<dbReference type="PIRSF" id="PIRSF017082">
    <property type="entry name" value="YflP"/>
    <property type="match status" value="1"/>
</dbReference>
<feature type="transmembrane region" description="Helical" evidence="2">
    <location>
        <begin position="40"/>
        <end position="58"/>
    </location>
</feature>
<proteinExistence type="inferred from homology"/>
<reference evidence="3 4" key="1">
    <citation type="submission" date="2009-12" db="EMBL/GenBank/DDBJ databases">
        <authorList>
            <person name="Shrivastava S."/>
            <person name="Madupu R."/>
            <person name="Durkin A.S."/>
            <person name="Torralba M."/>
            <person name="Methe B."/>
            <person name="Sutton G.G."/>
            <person name="Strausberg R.L."/>
            <person name="Nelson K.E."/>
        </authorList>
    </citation>
    <scope>NUCLEOTIDE SEQUENCE [LARGE SCALE GENOMIC DNA]</scope>
    <source>
        <strain evidence="3 4">W5455</strain>
    </source>
</reference>
<feature type="non-terminal residue" evidence="3">
    <location>
        <position position="1"/>
    </location>
</feature>
<dbReference type="InterPro" id="IPR005064">
    <property type="entry name" value="BUG"/>
</dbReference>
<sequence length="348" mass="36917">NSFFRQLSFEKKLSELYNGEAVCFTNIISKERSDRFMKKLFAALAFAAVVGCAGAAAYPEKPVHVIVPSEAGGGTDTMARLLAKFGEKYLGAPMVIDNLPGAGGQIGFQAIANAKKDGYTFGCLYTPHLTAHVSAKRAQYTLASFDYVGNLVTDPGAIVVPGNSPIMDLKGLAEYVKNNENCTASTSGPGGDDDFARLATEEALGIKLRPVPSKGSSAAKANVMGGHVTVGFMNVSQVEAQVRSGEMRCLAVMADKRSDMMPDVPCTAELGYPTMVSDSSRGFAAPAGMDAEALAKIREMFTKTIADPEFQAAAKGVLLINEMNGESYKAYLEALQAATDKAYEVAPW</sequence>
<accession>A0ABP2HTY7</accession>
<dbReference type="Gene3D" id="3.40.190.150">
    <property type="entry name" value="Bordetella uptake gene, domain 1"/>
    <property type="match status" value="1"/>
</dbReference>
<comment type="similarity">
    <text evidence="1">Belongs to the UPF0065 (bug) family.</text>
</comment>